<dbReference type="SUPFAM" id="SSF50037">
    <property type="entry name" value="C-terminal domain of transcriptional repressors"/>
    <property type="match status" value="1"/>
</dbReference>
<feature type="domain" description="Ferrous iron transporter FeoA-like" evidence="2">
    <location>
        <begin position="19"/>
        <end position="92"/>
    </location>
</feature>
<protein>
    <submittedName>
        <fullName evidence="3">Ferrous iron transport protein A</fullName>
    </submittedName>
</protein>
<name>A0A5B7ZZ79_9BACT</name>
<dbReference type="Proteomes" id="UP000305398">
    <property type="component" value="Chromosome"/>
</dbReference>
<organism evidence="3 4">
    <name type="scientific">Hymenobacter jejuensis</name>
    <dbReference type="NCBI Taxonomy" id="2502781"/>
    <lineage>
        <taxon>Bacteria</taxon>
        <taxon>Pseudomonadati</taxon>
        <taxon>Bacteroidota</taxon>
        <taxon>Cytophagia</taxon>
        <taxon>Cytophagales</taxon>
        <taxon>Hymenobacteraceae</taxon>
        <taxon>Hymenobacter</taxon>
    </lineage>
</organism>
<reference evidence="3 4" key="1">
    <citation type="submission" date="2019-06" db="EMBL/GenBank/DDBJ databases">
        <authorList>
            <person name="Srinivasan S."/>
        </authorList>
    </citation>
    <scope>NUCLEOTIDE SEQUENCE [LARGE SCALE GENOMIC DNA]</scope>
    <source>
        <strain evidence="3 4">17J68-5</strain>
    </source>
</reference>
<dbReference type="KEGG" id="hyj:FHG12_06380"/>
<dbReference type="SMART" id="SM00899">
    <property type="entry name" value="FeoA"/>
    <property type="match status" value="1"/>
</dbReference>
<dbReference type="GO" id="GO:0046914">
    <property type="term" value="F:transition metal ion binding"/>
    <property type="evidence" value="ECO:0007669"/>
    <property type="project" value="InterPro"/>
</dbReference>
<dbReference type="Gene3D" id="2.30.30.90">
    <property type="match status" value="1"/>
</dbReference>
<dbReference type="AlphaFoldDB" id="A0A5B7ZZ79"/>
<evidence type="ECO:0000313" key="3">
    <source>
        <dbReference type="EMBL" id="QDA59753.1"/>
    </source>
</evidence>
<dbReference type="PANTHER" id="PTHR42954:SF2">
    <property type="entry name" value="FE(2+) TRANSPORT PROTEIN A"/>
    <property type="match status" value="1"/>
</dbReference>
<dbReference type="InterPro" id="IPR008988">
    <property type="entry name" value="Transcriptional_repressor_C"/>
</dbReference>
<proteinExistence type="predicted"/>
<dbReference type="Pfam" id="PF04023">
    <property type="entry name" value="FeoA"/>
    <property type="match status" value="1"/>
</dbReference>
<sequence length="92" mass="9713">MTATAVPARPTPAKSVAPRSVKDLSLGESGTICCLKDPEMALKLLEMGCIPGTTVRLNSRAPLGCPITLVLGDEDYTLSLRVNEAATIMLKE</sequence>
<dbReference type="InterPro" id="IPR052713">
    <property type="entry name" value="FeoA"/>
</dbReference>
<dbReference type="InterPro" id="IPR007167">
    <property type="entry name" value="Fe-transptr_FeoA-like"/>
</dbReference>
<gene>
    <name evidence="3" type="ORF">FHG12_06380</name>
</gene>
<accession>A0A5B7ZZ79</accession>
<evidence type="ECO:0000256" key="1">
    <source>
        <dbReference type="ARBA" id="ARBA00023004"/>
    </source>
</evidence>
<evidence type="ECO:0000259" key="2">
    <source>
        <dbReference type="SMART" id="SM00899"/>
    </source>
</evidence>
<keyword evidence="4" id="KW-1185">Reference proteome</keyword>
<dbReference type="EMBL" id="CP040896">
    <property type="protein sequence ID" value="QDA59753.1"/>
    <property type="molecule type" value="Genomic_DNA"/>
</dbReference>
<evidence type="ECO:0000313" key="4">
    <source>
        <dbReference type="Proteomes" id="UP000305398"/>
    </source>
</evidence>
<dbReference type="InterPro" id="IPR038157">
    <property type="entry name" value="FeoA_core_dom"/>
</dbReference>
<dbReference type="PANTHER" id="PTHR42954">
    <property type="entry name" value="FE(2+) TRANSPORT PROTEIN A"/>
    <property type="match status" value="1"/>
</dbReference>
<keyword evidence="1" id="KW-0408">Iron</keyword>
<dbReference type="OrthoDB" id="9811076at2"/>